<keyword evidence="1" id="KW-1133">Transmembrane helix</keyword>
<dbReference type="CDD" id="cd22884">
    <property type="entry name" value="TOM22"/>
    <property type="match status" value="1"/>
</dbReference>
<dbReference type="AlphaFoldDB" id="A0A6T7HAY7"/>
<evidence type="ECO:0000313" key="2">
    <source>
        <dbReference type="EMBL" id="CAD9815700.1"/>
    </source>
</evidence>
<name>A0A6T7HAY7_9STRA</name>
<gene>
    <name evidence="2" type="ORF">ASEP1449_LOCUS7526</name>
    <name evidence="3" type="ORF">ASEP1449_LOCUS7527</name>
</gene>
<feature type="transmembrane region" description="Helical" evidence="1">
    <location>
        <begin position="45"/>
        <end position="62"/>
    </location>
</feature>
<keyword evidence="1" id="KW-0472">Membrane</keyword>
<sequence length="110" mass="12057">MKTKNSKNQAGGIKGFLQRAGKSFQVGGLLAKDWGFWLAKKSGRIGFILATTSMVVLMPLMLEIGREAQGLEVERSQVKDLRSQGYADRQLQEMGFSDSALHSPSVALKK</sequence>
<proteinExistence type="predicted"/>
<reference evidence="2" key="1">
    <citation type="submission" date="2021-01" db="EMBL/GenBank/DDBJ databases">
        <authorList>
            <person name="Corre E."/>
            <person name="Pelletier E."/>
            <person name="Niang G."/>
            <person name="Scheremetjew M."/>
            <person name="Finn R."/>
            <person name="Kale V."/>
            <person name="Holt S."/>
            <person name="Cochrane G."/>
            <person name="Meng A."/>
            <person name="Brown T."/>
            <person name="Cohen L."/>
        </authorList>
    </citation>
    <scope>NUCLEOTIDE SEQUENCE</scope>
    <source>
        <strain evidence="2">CCMP2084</strain>
    </source>
</reference>
<accession>A0A6T7HAY7</accession>
<evidence type="ECO:0000313" key="3">
    <source>
        <dbReference type="EMBL" id="CAD9815701.1"/>
    </source>
</evidence>
<evidence type="ECO:0000256" key="1">
    <source>
        <dbReference type="SAM" id="Phobius"/>
    </source>
</evidence>
<keyword evidence="1" id="KW-0812">Transmembrane</keyword>
<dbReference type="EMBL" id="HBHQ01011251">
    <property type="protein sequence ID" value="CAD9815700.1"/>
    <property type="molecule type" value="Transcribed_RNA"/>
</dbReference>
<organism evidence="2">
    <name type="scientific">Attheya septentrionalis</name>
    <dbReference type="NCBI Taxonomy" id="420275"/>
    <lineage>
        <taxon>Eukaryota</taxon>
        <taxon>Sar</taxon>
        <taxon>Stramenopiles</taxon>
        <taxon>Ochrophyta</taxon>
        <taxon>Bacillariophyta</taxon>
        <taxon>Coscinodiscophyceae</taxon>
        <taxon>Chaetocerotophycidae</taxon>
        <taxon>Chaetocerotales</taxon>
        <taxon>Attheyaceae</taxon>
        <taxon>Attheya</taxon>
    </lineage>
</organism>
<dbReference type="EMBL" id="HBHQ01011252">
    <property type="protein sequence ID" value="CAD9815701.1"/>
    <property type="molecule type" value="Transcribed_RNA"/>
</dbReference>
<protein>
    <submittedName>
        <fullName evidence="2">Uncharacterized protein</fullName>
    </submittedName>
</protein>